<feature type="chain" id="PRO_5026904267" evidence="2">
    <location>
        <begin position="22"/>
        <end position="273"/>
    </location>
</feature>
<dbReference type="AlphaFoldDB" id="A0A6M2DXG8"/>
<evidence type="ECO:0000256" key="2">
    <source>
        <dbReference type="SAM" id="SignalP"/>
    </source>
</evidence>
<feature type="region of interest" description="Disordered" evidence="1">
    <location>
        <begin position="111"/>
        <end position="144"/>
    </location>
</feature>
<sequence>MRVANSAVILLIAIGFAGVLSEESPPNTVPSDLQAPLDKDDNKPIGAIYLFNLFKIPRTNSERDIVNEDNNDIESGEGEEKGYRNILVIEAIPIRGVQINEDVTPTVENGPIIESQNPEASEVQNPEEKQENEATEVATDDSNIDAATPLPLLRAKRHHCRKCGGGYVGGGGGYPYGGGYGYGGGYSVPSKVVTVQVIPVSNYGGYGGGHGGSGYGHGGGGYPAYQPSYGGGCKGGCGGGGGGYPSNSYANSGSFSQSSSSSWSNAGSSGWGR</sequence>
<reference evidence="3" key="1">
    <citation type="submission" date="2020-03" db="EMBL/GenBank/DDBJ databases">
        <title>Transcriptomic Profiling of the Digestive Tract of the Rat Flea, Xenopsylla cheopis, Following Blood Feeding and Infection with Yersinia pestis.</title>
        <authorList>
            <person name="Bland D.M."/>
            <person name="Martens C.A."/>
            <person name="Virtaneva K."/>
            <person name="Kanakabandi K."/>
            <person name="Long D."/>
            <person name="Rosenke R."/>
            <person name="Saturday G.A."/>
            <person name="Hoyt F.H."/>
            <person name="Bruno D.P."/>
            <person name="Ribeiro J.M.C."/>
            <person name="Hinnebusch J."/>
        </authorList>
    </citation>
    <scope>NUCLEOTIDE SEQUENCE</scope>
</reference>
<name>A0A6M2DXG8_XENCH</name>
<dbReference type="EMBL" id="GIIL01007339">
    <property type="protein sequence ID" value="NOV51065.1"/>
    <property type="molecule type" value="Transcribed_RNA"/>
</dbReference>
<evidence type="ECO:0000313" key="3">
    <source>
        <dbReference type="EMBL" id="NOV51065.1"/>
    </source>
</evidence>
<feature type="region of interest" description="Disordered" evidence="1">
    <location>
        <begin position="252"/>
        <end position="273"/>
    </location>
</feature>
<proteinExistence type="predicted"/>
<feature type="signal peptide" evidence="2">
    <location>
        <begin position="1"/>
        <end position="21"/>
    </location>
</feature>
<organism evidence="3">
    <name type="scientific">Xenopsylla cheopis</name>
    <name type="common">Oriental rat flea</name>
    <name type="synonym">Pulex cheopis</name>
    <dbReference type="NCBI Taxonomy" id="163159"/>
    <lineage>
        <taxon>Eukaryota</taxon>
        <taxon>Metazoa</taxon>
        <taxon>Ecdysozoa</taxon>
        <taxon>Arthropoda</taxon>
        <taxon>Hexapoda</taxon>
        <taxon>Insecta</taxon>
        <taxon>Pterygota</taxon>
        <taxon>Neoptera</taxon>
        <taxon>Endopterygota</taxon>
        <taxon>Siphonaptera</taxon>
        <taxon>Pulicidae</taxon>
        <taxon>Xenopsyllinae</taxon>
        <taxon>Xenopsylla</taxon>
    </lineage>
</organism>
<keyword evidence="2" id="KW-0732">Signal</keyword>
<protein>
    <submittedName>
        <fullName evidence="3">Putative glycine-rich cell wall structural protein 2</fullName>
    </submittedName>
</protein>
<evidence type="ECO:0000256" key="1">
    <source>
        <dbReference type="SAM" id="MobiDB-lite"/>
    </source>
</evidence>
<accession>A0A6M2DXG8</accession>
<feature type="compositionally biased region" description="Polar residues" evidence="1">
    <location>
        <begin position="114"/>
        <end position="124"/>
    </location>
</feature>